<evidence type="ECO:0000256" key="1">
    <source>
        <dbReference type="SAM" id="Phobius"/>
    </source>
</evidence>
<dbReference type="EMBL" id="JAERTX010000001">
    <property type="protein sequence ID" value="MBM9458391.1"/>
    <property type="molecule type" value="Genomic_DNA"/>
</dbReference>
<name>A0A938Y6G5_9ACTN</name>
<evidence type="ECO:0000313" key="2">
    <source>
        <dbReference type="EMBL" id="MBM9458391.1"/>
    </source>
</evidence>
<evidence type="ECO:0000313" key="3">
    <source>
        <dbReference type="Proteomes" id="UP000663791"/>
    </source>
</evidence>
<sequence>MLKSRRVWIWCGAAAVAALVAWTGWIAWQVNRDLNDVVRHSEAIQDAVEVRDATQLEQALANLREASDSAAERTSGITWGALTLLPIVGDDATGIKVVSRIADELARDGIEPLVAASESFEDLLPRDGRIDIEAIRSIEEPTSKAQRAFADADLLLADIDASGFIARIEDRFEDLRKRVRRAATNLRTASTATRVLPSMLGGDRPQHYLLVFQNNAEIRATGGLAGAVSYVKSDAGSLQLKAQKAGSEFGETSEPVIPLSKAESTLYGDVLGTYFVNAGMTPDVPRAAALLRARWDQEYPARPVDGVIMVDAVAIAYMLEATGPIDVEGVRIDGDNAVDELLHRSYLRMPDPKDQDAFFAEVAEATFDRFIGGVDKPELLIKALARAARERRSMIHSFDAQTQSELAGSVIAGEVSKRGAYRDPNVLVTLNDTTGAKMSYFLRYDVDITPTSCVREVQTYSAKARLRSVAPQEAATLPNYVTGGGDYGIKPGNQVVTLRVYAPVGGELGALKVNGAKVDWETAVEGNRVVGTAYVQLSPAQLVNLTWTMASDKGQTGATSVTVTPTIETKDLSYTVASTC</sequence>
<accession>A0A938Y6G5</accession>
<dbReference type="Proteomes" id="UP000663791">
    <property type="component" value="Unassembled WGS sequence"/>
</dbReference>
<dbReference type="AlphaFoldDB" id="A0A938Y6G5"/>
<comment type="caution">
    <text evidence="2">The sequence shown here is derived from an EMBL/GenBank/DDBJ whole genome shotgun (WGS) entry which is preliminary data.</text>
</comment>
<keyword evidence="3" id="KW-1185">Reference proteome</keyword>
<dbReference type="InterPro" id="IPR025101">
    <property type="entry name" value="DUF4012"/>
</dbReference>
<dbReference type="RefSeq" id="WP_205289702.1">
    <property type="nucleotide sequence ID" value="NZ_CP074406.1"/>
</dbReference>
<organism evidence="2 3">
    <name type="scientific">Nocardioides faecalis</name>
    <dbReference type="NCBI Taxonomy" id="2803858"/>
    <lineage>
        <taxon>Bacteria</taxon>
        <taxon>Bacillati</taxon>
        <taxon>Actinomycetota</taxon>
        <taxon>Actinomycetes</taxon>
        <taxon>Propionibacteriales</taxon>
        <taxon>Nocardioidaceae</taxon>
        <taxon>Nocardioides</taxon>
    </lineage>
</organism>
<dbReference type="Pfam" id="PF13196">
    <property type="entry name" value="DUF4012"/>
    <property type="match status" value="1"/>
</dbReference>
<keyword evidence="1" id="KW-1133">Transmembrane helix</keyword>
<reference evidence="2" key="1">
    <citation type="submission" date="2021-01" db="EMBL/GenBank/DDBJ databases">
        <title>Novel species in genus Nocardioides.</title>
        <authorList>
            <person name="Zhang G."/>
        </authorList>
    </citation>
    <scope>NUCLEOTIDE SEQUENCE</scope>
    <source>
        <strain evidence="2">Zg-536</strain>
    </source>
</reference>
<gene>
    <name evidence="2" type="ORF">JK386_00565</name>
</gene>
<proteinExistence type="predicted"/>
<keyword evidence="1" id="KW-0812">Transmembrane</keyword>
<keyword evidence="1" id="KW-0472">Membrane</keyword>
<feature type="transmembrane region" description="Helical" evidence="1">
    <location>
        <begin position="7"/>
        <end position="28"/>
    </location>
</feature>
<protein>
    <submittedName>
        <fullName evidence="2">DUF4012 domain-containing protein</fullName>
    </submittedName>
</protein>